<evidence type="ECO:0000256" key="1">
    <source>
        <dbReference type="ARBA" id="ARBA00022690"/>
    </source>
</evidence>
<dbReference type="GO" id="GO:0005615">
    <property type="term" value="C:extracellular space"/>
    <property type="evidence" value="ECO:0007669"/>
    <property type="project" value="InterPro"/>
</dbReference>
<evidence type="ECO:0000256" key="4">
    <source>
        <dbReference type="SAM" id="SignalP"/>
    </source>
</evidence>
<accession>A0A8X6XJL0</accession>
<organism evidence="6 7">
    <name type="scientific">Trichonephila inaurata madagascariensis</name>
    <dbReference type="NCBI Taxonomy" id="2747483"/>
    <lineage>
        <taxon>Eukaryota</taxon>
        <taxon>Metazoa</taxon>
        <taxon>Ecdysozoa</taxon>
        <taxon>Arthropoda</taxon>
        <taxon>Chelicerata</taxon>
        <taxon>Arachnida</taxon>
        <taxon>Araneae</taxon>
        <taxon>Araneomorphae</taxon>
        <taxon>Entelegynae</taxon>
        <taxon>Araneoidea</taxon>
        <taxon>Nephilidae</taxon>
        <taxon>Trichonephila</taxon>
        <taxon>Trichonephila inaurata</taxon>
    </lineage>
</organism>
<dbReference type="Gene3D" id="2.30.39.10">
    <property type="entry name" value="Alpha-1-antitrypsin, domain 1"/>
    <property type="match status" value="1"/>
</dbReference>
<dbReference type="SMART" id="SM00093">
    <property type="entry name" value="SERPIN"/>
    <property type="match status" value="1"/>
</dbReference>
<dbReference type="Pfam" id="PF00079">
    <property type="entry name" value="Serpin"/>
    <property type="match status" value="1"/>
</dbReference>
<evidence type="ECO:0000313" key="6">
    <source>
        <dbReference type="EMBL" id="GFY54845.1"/>
    </source>
</evidence>
<feature type="signal peptide" evidence="4">
    <location>
        <begin position="1"/>
        <end position="21"/>
    </location>
</feature>
<protein>
    <submittedName>
        <fullName evidence="6">Leukocyte elastase inhibitor</fullName>
    </submittedName>
</protein>
<evidence type="ECO:0000259" key="5">
    <source>
        <dbReference type="SMART" id="SM00093"/>
    </source>
</evidence>
<dbReference type="SUPFAM" id="SSF56574">
    <property type="entry name" value="Serpins"/>
    <property type="match status" value="1"/>
</dbReference>
<evidence type="ECO:0000256" key="3">
    <source>
        <dbReference type="RuleBase" id="RU000411"/>
    </source>
</evidence>
<dbReference type="InterPro" id="IPR023796">
    <property type="entry name" value="Serpin_dom"/>
</dbReference>
<proteinExistence type="inferred from homology"/>
<dbReference type="OrthoDB" id="9440847at2759"/>
<keyword evidence="4" id="KW-0732">Signal</keyword>
<keyword evidence="7" id="KW-1185">Reference proteome</keyword>
<dbReference type="InterPro" id="IPR000215">
    <property type="entry name" value="Serpin_fam"/>
</dbReference>
<sequence>MVKEILFTVALIFCIAKAVTSQCITANDIIVNETNVGTAVRSLIEGNTQFSLDLLRTLNADPRNKKDSNGLFFSPHSIWSALIVTYMGSRGATEQEMRNVLGLGNLDKTSIWEAFRNIRNWDIYQTVDWAQDLATPPSRSSYNAANRIYFQEGTEFKDCMREMLSREIAFLDFANKAEESRDEINAWVEKETQQKIKDLIPADGITPLTRMVVANAVYFKESWQQPFDEQKTARRRFTLSNRKEIFVSMMNTRGRFLYGKSEELQCYALELPYAGNALSMTILLPNNRYNGVDVLANNLTPERLRNLLYDLYPREVMVSIPKFKMEDSFELSFVLNKMGLRTLFDTRRVDLSGFTGQKEFSVDAVHHKSYIDVNEEGTEAAAATSIISSRSARPIGPAAFIADYPFVYFIRDNLSNVILFLGTVQKPPEFGSN</sequence>
<gene>
    <name evidence="6" type="primary">SERPINB1</name>
    <name evidence="6" type="ORF">TNIN_66301</name>
</gene>
<keyword evidence="1" id="KW-0646">Protease inhibitor</keyword>
<comment type="similarity">
    <text evidence="3">Belongs to the serpin family.</text>
</comment>
<dbReference type="InterPro" id="IPR042185">
    <property type="entry name" value="Serpin_sf_2"/>
</dbReference>
<keyword evidence="2" id="KW-0722">Serine protease inhibitor</keyword>
<comment type="caution">
    <text evidence="6">The sequence shown here is derived from an EMBL/GenBank/DDBJ whole genome shotgun (WGS) entry which is preliminary data.</text>
</comment>
<name>A0A8X6XJL0_9ARAC</name>
<feature type="domain" description="Serpin" evidence="5">
    <location>
        <begin position="52"/>
        <end position="427"/>
    </location>
</feature>
<dbReference type="Gene3D" id="3.30.497.10">
    <property type="entry name" value="Antithrombin, subunit I, domain 2"/>
    <property type="match status" value="1"/>
</dbReference>
<dbReference type="CDD" id="cd19594">
    <property type="entry name" value="serpin_crustaceans_chelicerates_insects"/>
    <property type="match status" value="1"/>
</dbReference>
<dbReference type="PANTHER" id="PTHR11461">
    <property type="entry name" value="SERINE PROTEASE INHIBITOR, SERPIN"/>
    <property type="match status" value="1"/>
</dbReference>
<dbReference type="EMBL" id="BMAV01010038">
    <property type="protein sequence ID" value="GFY54845.1"/>
    <property type="molecule type" value="Genomic_DNA"/>
</dbReference>
<dbReference type="InterPro" id="IPR042178">
    <property type="entry name" value="Serpin_sf_1"/>
</dbReference>
<evidence type="ECO:0000313" key="7">
    <source>
        <dbReference type="Proteomes" id="UP000886998"/>
    </source>
</evidence>
<dbReference type="InterPro" id="IPR036186">
    <property type="entry name" value="Serpin_sf"/>
</dbReference>
<feature type="chain" id="PRO_5036478396" evidence="4">
    <location>
        <begin position="22"/>
        <end position="433"/>
    </location>
</feature>
<reference evidence="6" key="1">
    <citation type="submission" date="2020-08" db="EMBL/GenBank/DDBJ databases">
        <title>Multicomponent nature underlies the extraordinary mechanical properties of spider dragline silk.</title>
        <authorList>
            <person name="Kono N."/>
            <person name="Nakamura H."/>
            <person name="Mori M."/>
            <person name="Yoshida Y."/>
            <person name="Ohtoshi R."/>
            <person name="Malay A.D."/>
            <person name="Moran D.A.P."/>
            <person name="Tomita M."/>
            <person name="Numata K."/>
            <person name="Arakawa K."/>
        </authorList>
    </citation>
    <scope>NUCLEOTIDE SEQUENCE</scope>
</reference>
<evidence type="ECO:0000256" key="2">
    <source>
        <dbReference type="ARBA" id="ARBA00022900"/>
    </source>
</evidence>
<dbReference type="AlphaFoldDB" id="A0A8X6XJL0"/>
<dbReference type="Proteomes" id="UP000886998">
    <property type="component" value="Unassembled WGS sequence"/>
</dbReference>
<dbReference type="GO" id="GO:0004867">
    <property type="term" value="F:serine-type endopeptidase inhibitor activity"/>
    <property type="evidence" value="ECO:0007669"/>
    <property type="project" value="UniProtKB-KW"/>
</dbReference>
<dbReference type="PANTHER" id="PTHR11461:SF278">
    <property type="entry name" value="SERINE PROTEASE INHIBITOR 88EA"/>
    <property type="match status" value="1"/>
</dbReference>